<dbReference type="Gramene" id="TraesJAG6A03G03387150.1">
    <property type="protein sequence ID" value="TraesJAG6A03G03387150.1.CDS1"/>
    <property type="gene ID" value="TraesJAG6A03G03387150"/>
</dbReference>
<protein>
    <recommendedName>
        <fullName evidence="9">Protein pelota homolog</fullName>
    </recommendedName>
</protein>
<comment type="cofactor">
    <cofactor evidence="1 9">
        <name>a divalent metal cation</name>
        <dbReference type="ChEBI" id="CHEBI:60240"/>
    </cofactor>
</comment>
<keyword evidence="6 9" id="KW-0479">Metal-binding</keyword>
<dbReference type="Gramene" id="TraesMAC6A03G03393340.1">
    <property type="protein sequence ID" value="TraesMAC6A03G03393340.1.CDS1"/>
    <property type="gene ID" value="TraesMAC6A03G03393340"/>
</dbReference>
<dbReference type="GO" id="GO:0070966">
    <property type="term" value="P:nuclear-transcribed mRNA catabolic process, no-go decay"/>
    <property type="evidence" value="ECO:0000318"/>
    <property type="project" value="GO_Central"/>
</dbReference>
<evidence type="ECO:0000256" key="3">
    <source>
        <dbReference type="ARBA" id="ARBA00004496"/>
    </source>
</evidence>
<dbReference type="FunFam" id="3.30.420.60:FF:000002">
    <property type="entry name" value="Protein pelota homolog"/>
    <property type="match status" value="1"/>
</dbReference>
<dbReference type="Gramene" id="TraesNOR6A03G03428180.1">
    <property type="protein sequence ID" value="TraesNOR6A03G03428180.1.CDS1"/>
    <property type="gene ID" value="TraesNOR6A03G03428180"/>
</dbReference>
<dbReference type="InterPro" id="IPR005140">
    <property type="entry name" value="eRF1_Pelota-like_N"/>
</dbReference>
<dbReference type="SUPFAM" id="SSF53137">
    <property type="entry name" value="Translational machinery components"/>
    <property type="match status" value="1"/>
</dbReference>
<dbReference type="OMA" id="KEQFHGY"/>
<dbReference type="NCBIfam" id="TIGR00111">
    <property type="entry name" value="pelota"/>
    <property type="match status" value="1"/>
</dbReference>
<name>A0A3B6NWF2_WHEAT</name>
<dbReference type="SMART" id="SM01194">
    <property type="entry name" value="eRF1_1"/>
    <property type="match status" value="1"/>
</dbReference>
<dbReference type="InterPro" id="IPR038069">
    <property type="entry name" value="Pelota/DOM34_N"/>
</dbReference>
<dbReference type="Gramene" id="TraesWEE_scaffold_078954_01G000100.1">
    <property type="protein sequence ID" value="TraesWEE_scaffold_078954_01G000100.1"/>
    <property type="gene ID" value="TraesWEE_scaffold_078954_01G000100"/>
</dbReference>
<evidence type="ECO:0000256" key="1">
    <source>
        <dbReference type="ARBA" id="ARBA00001968"/>
    </source>
</evidence>
<evidence type="ECO:0000256" key="2">
    <source>
        <dbReference type="ARBA" id="ARBA00004123"/>
    </source>
</evidence>
<reference evidence="11" key="2">
    <citation type="submission" date="2018-10" db="UniProtKB">
        <authorList>
            <consortium name="EnsemblPlants"/>
        </authorList>
    </citation>
    <scope>IDENTIFICATION</scope>
</reference>
<comment type="function">
    <text evidence="8">Component of the Pelota-HBS1L complex, a complex that recognizes stalled ribosomes and triggers the No-Go Decay (NGD) pathway. In the Pelota-HBS1L complex, pelo recognizes ribosomes stalled at the 3' end of an mRNA and engages stalled ribosomes by destabilizing mRNA in the mRNA channel. Following ribosome-binding, the Pelota-HBS1L complex promotes the disassembly of stalled ribosomes, followed by degradation of damaged mRNAs as part of the NGD pathway.</text>
</comment>
<dbReference type="GO" id="GO:0005634">
    <property type="term" value="C:nucleus"/>
    <property type="evidence" value="ECO:0007669"/>
    <property type="project" value="UniProtKB-SubCell"/>
</dbReference>
<dbReference type="InterPro" id="IPR005141">
    <property type="entry name" value="eRF1_2"/>
</dbReference>
<dbReference type="STRING" id="4565.A0A3B6NWF2"/>
<keyword evidence="7" id="KW-0539">Nucleus</keyword>
<dbReference type="PANTHER" id="PTHR10853">
    <property type="entry name" value="PELOTA"/>
    <property type="match status" value="1"/>
</dbReference>
<evidence type="ECO:0000256" key="4">
    <source>
        <dbReference type="ARBA" id="ARBA00009504"/>
    </source>
</evidence>
<dbReference type="Gene3D" id="3.30.1330.30">
    <property type="match status" value="1"/>
</dbReference>
<dbReference type="InterPro" id="IPR005142">
    <property type="entry name" value="eRF1_3"/>
</dbReference>
<dbReference type="FunFam" id="3.30.1330.30:FF:000008">
    <property type="entry name" value="Protein pelota homolog"/>
    <property type="match status" value="1"/>
</dbReference>
<dbReference type="PANTHER" id="PTHR10853:SF8">
    <property type="entry name" value="PROTEIN PELOTA HOMOLOG"/>
    <property type="match status" value="1"/>
</dbReference>
<keyword evidence="5 9" id="KW-0963">Cytoplasm</keyword>
<evidence type="ECO:0000313" key="11">
    <source>
        <dbReference type="EnsemblPlants" id="TraesCS6A02G351700.1.cds1"/>
    </source>
</evidence>
<comment type="similarity">
    <text evidence="4 9">Belongs to the eukaryotic release factor 1 family. Pelota subfamily.</text>
</comment>
<dbReference type="Gramene" id="TraesCS6A02G351700.1">
    <property type="protein sequence ID" value="TraesCS6A02G351700.1.cds1"/>
    <property type="gene ID" value="TraesCS6A02G351700"/>
</dbReference>
<dbReference type="Gramene" id="TraesCS6A03G0905300.1">
    <property type="protein sequence ID" value="TraesCS6A03G0905300.1.CDS1"/>
    <property type="gene ID" value="TraesCS6A03G0905300"/>
</dbReference>
<evidence type="ECO:0000256" key="6">
    <source>
        <dbReference type="ARBA" id="ARBA00022723"/>
    </source>
</evidence>
<dbReference type="FunFam" id="2.30.30.870:FF:000002">
    <property type="entry name" value="Protein pelota homolog"/>
    <property type="match status" value="1"/>
</dbReference>
<dbReference type="Gramene" id="TraesLAC6A03G03351290.1">
    <property type="protein sequence ID" value="TraesLAC6A03G03351290.1.CDS1"/>
    <property type="gene ID" value="TraesLAC6A03G03351290"/>
</dbReference>
<dbReference type="EnsemblPlants" id="TraesCS6A02G351700.1">
    <property type="protein sequence ID" value="TraesCS6A02G351700.1.cds1"/>
    <property type="gene ID" value="TraesCS6A02G351700"/>
</dbReference>
<dbReference type="Gramene" id="TraesSTA6A03G03384640.1">
    <property type="protein sequence ID" value="TraesSTA6A03G03384640.1.CDS1"/>
    <property type="gene ID" value="TraesSTA6A03G03384640"/>
</dbReference>
<dbReference type="Gramene" id="TraesKAR6A01G0358930.1">
    <property type="protein sequence ID" value="cds.TraesKAR6A01G0358930.1"/>
    <property type="gene ID" value="TraesKAR6A01G0358930"/>
</dbReference>
<feature type="domain" description="eRF1/Pelota-like N-terminal" evidence="10">
    <location>
        <begin position="1"/>
        <end position="130"/>
    </location>
</feature>
<dbReference type="InterPro" id="IPR042226">
    <property type="entry name" value="eFR1_2_sf"/>
</dbReference>
<dbReference type="GO" id="GO:0071025">
    <property type="term" value="P:RNA surveillance"/>
    <property type="evidence" value="ECO:0007669"/>
    <property type="project" value="InterPro"/>
</dbReference>
<dbReference type="Gramene" id="TraesPARA_EIv1.0_1975390.1">
    <property type="protein sequence ID" value="TraesPARA_EIv1.0_1975390.1.CDS1"/>
    <property type="gene ID" value="TraesPARA_EIv1.0_1975390"/>
</dbReference>
<dbReference type="GO" id="GO:0070481">
    <property type="term" value="P:nuclear-transcribed mRNA catabolic process, non-stop decay"/>
    <property type="evidence" value="ECO:0007669"/>
    <property type="project" value="InterPro"/>
</dbReference>
<evidence type="ECO:0000259" key="10">
    <source>
        <dbReference type="SMART" id="SM01194"/>
    </source>
</evidence>
<comment type="subcellular location">
    <subcellularLocation>
        <location evidence="3 9">Cytoplasm</location>
    </subcellularLocation>
    <subcellularLocation>
        <location evidence="2">Nucleus</location>
    </subcellularLocation>
</comment>
<keyword evidence="12" id="KW-1185">Reference proteome</keyword>
<evidence type="ECO:0000256" key="7">
    <source>
        <dbReference type="ARBA" id="ARBA00023242"/>
    </source>
</evidence>
<dbReference type="Gramene" id="TraesLDM6A03G03397520.1">
    <property type="protein sequence ID" value="TraesLDM6A03G03397520.1.CDS1"/>
    <property type="gene ID" value="TraesLDM6A03G03397520"/>
</dbReference>
<proteinExistence type="inferred from homology"/>
<organism evidence="11">
    <name type="scientific">Triticum aestivum</name>
    <name type="common">Wheat</name>
    <dbReference type="NCBI Taxonomy" id="4565"/>
    <lineage>
        <taxon>Eukaryota</taxon>
        <taxon>Viridiplantae</taxon>
        <taxon>Streptophyta</taxon>
        <taxon>Embryophyta</taxon>
        <taxon>Tracheophyta</taxon>
        <taxon>Spermatophyta</taxon>
        <taxon>Magnoliopsida</taxon>
        <taxon>Liliopsida</taxon>
        <taxon>Poales</taxon>
        <taxon>Poaceae</taxon>
        <taxon>BOP clade</taxon>
        <taxon>Pooideae</taxon>
        <taxon>Triticodae</taxon>
        <taxon>Triticeae</taxon>
        <taxon>Triticinae</taxon>
        <taxon>Triticum</taxon>
    </lineage>
</organism>
<dbReference type="Pfam" id="PF03464">
    <property type="entry name" value="eRF1_2"/>
    <property type="match status" value="1"/>
</dbReference>
<dbReference type="GO" id="GO:0005737">
    <property type="term" value="C:cytoplasm"/>
    <property type="evidence" value="ECO:0000318"/>
    <property type="project" value="GO_Central"/>
</dbReference>
<dbReference type="SUPFAM" id="SSF159065">
    <property type="entry name" value="Dom34/Pelota N-terminal domain-like"/>
    <property type="match status" value="1"/>
</dbReference>
<dbReference type="Gramene" id="TraesCAD_scaffold_089060_01G000100.1">
    <property type="protein sequence ID" value="TraesCAD_scaffold_089060_01G000100.1"/>
    <property type="gene ID" value="TraesCAD_scaffold_089060_01G000100"/>
</dbReference>
<sequence length="381" mass="42244">MKLVGKSGKSLARDGPGSVKLLPEVDDDLWDAYNLIAAGDAVEAVTVRKITKSWGRTSERVKLTLEIAVESTDYDKEGSVLRVRGKNLSKNEHVQIGQYHTLEIELRRPFLLRKEAWDWPALDTIRKSCDETGANADLAVLLMQEGLAHLFLVGRSVTATRARVEVPIPRKHGSGAVAAYDTALKDFFHRVLDAFVKHVDFDLVQCVVIASPGFTKDQFRDYMLLEAARRGELRAITEHKARIVLAPAPSGYPHSLKDVLAAPGVMSLIKDTRAAQEVPALQEFFAMITKDSARACYGPKHVEVAHERLAIQTLLLTDTWFRNPDVAARRKCVDLAESVKKIGGQVRVFSSMHVSGNQLEQLTGIAAVLRFPMPDLDDIEM</sequence>
<dbReference type="SUPFAM" id="SSF55315">
    <property type="entry name" value="L30e-like"/>
    <property type="match status" value="1"/>
</dbReference>
<dbReference type="OrthoDB" id="10249111at2759"/>
<dbReference type="SMR" id="A0A3B6NWF2"/>
<dbReference type="InterPro" id="IPR029064">
    <property type="entry name" value="Ribosomal_eL30-like_sf"/>
</dbReference>
<evidence type="ECO:0000256" key="5">
    <source>
        <dbReference type="ARBA" id="ARBA00022490"/>
    </source>
</evidence>
<dbReference type="GO" id="GO:0070651">
    <property type="term" value="P:nonfunctional rRNA decay"/>
    <property type="evidence" value="ECO:0000318"/>
    <property type="project" value="GO_Central"/>
</dbReference>
<dbReference type="Gene3D" id="3.30.420.60">
    <property type="entry name" value="eRF1 domain 2"/>
    <property type="match status" value="1"/>
</dbReference>
<dbReference type="Gramene" id="TraesRN6A0100890100.1">
    <property type="protein sequence ID" value="TraesRN6A0100890100.1"/>
    <property type="gene ID" value="TraesRN6A0100890100"/>
</dbReference>
<dbReference type="Gene3D" id="2.30.30.870">
    <property type="entry name" value="Pelota, domain A"/>
    <property type="match status" value="1"/>
</dbReference>
<dbReference type="Pfam" id="PF03465">
    <property type="entry name" value="eRF1_3"/>
    <property type="match status" value="1"/>
</dbReference>
<dbReference type="Proteomes" id="UP000019116">
    <property type="component" value="Chromosome 6A"/>
</dbReference>
<dbReference type="InterPro" id="IPR058547">
    <property type="entry name" value="Pelota_N"/>
</dbReference>
<dbReference type="AlphaFoldDB" id="A0A3B6NWF2"/>
<dbReference type="Gramene" id="TraesRN6A0100890000.1">
    <property type="protein sequence ID" value="TraesRN6A0100890000.1"/>
    <property type="gene ID" value="TraesRN6A0100890000"/>
</dbReference>
<dbReference type="GO" id="GO:0046872">
    <property type="term" value="F:metal ion binding"/>
    <property type="evidence" value="ECO:0007669"/>
    <property type="project" value="UniProtKB-KW"/>
</dbReference>
<evidence type="ECO:0000313" key="12">
    <source>
        <dbReference type="Proteomes" id="UP000019116"/>
    </source>
</evidence>
<reference evidence="11" key="1">
    <citation type="submission" date="2018-08" db="EMBL/GenBank/DDBJ databases">
        <authorList>
            <person name="Rossello M."/>
        </authorList>
    </citation>
    <scope>NUCLEOTIDE SEQUENCE [LARGE SCALE GENOMIC DNA]</scope>
    <source>
        <strain evidence="11">cv. Chinese Spring</strain>
    </source>
</reference>
<evidence type="ECO:0000256" key="8">
    <source>
        <dbReference type="ARBA" id="ARBA00054141"/>
    </source>
</evidence>
<dbReference type="GO" id="GO:0032790">
    <property type="term" value="P:ribosome disassembly"/>
    <property type="evidence" value="ECO:0000318"/>
    <property type="project" value="GO_Central"/>
</dbReference>
<dbReference type="Pfam" id="PF26356">
    <property type="entry name" value="Pelota_N"/>
    <property type="match status" value="1"/>
</dbReference>
<dbReference type="InterPro" id="IPR004405">
    <property type="entry name" value="TF_pelota"/>
</dbReference>
<accession>A0A3B6NWF2</accession>
<evidence type="ECO:0000256" key="9">
    <source>
        <dbReference type="RuleBase" id="RU362019"/>
    </source>
</evidence>